<sequence>MIRFIAQIVHHRQFFITHLRSNLLQHFRARDLMRQRGNYHSAVFFGPYRAHTHGAPPVFVNFTNFRTWGNDLRFGRVIRPLDDIQQLIQRRFRLLNQRNRRFRDFAQVMRRNICCHAHRNTGGAVQQDVRQTRR</sequence>
<evidence type="ECO:0000313" key="2">
    <source>
        <dbReference type="Proteomes" id="UP000039541"/>
    </source>
</evidence>
<gene>
    <name evidence="1" type="ORF">ERS008202_01435</name>
</gene>
<protein>
    <submittedName>
        <fullName evidence="1">Uncharacterized protein</fullName>
    </submittedName>
</protein>
<proteinExistence type="predicted"/>
<evidence type="ECO:0000313" key="1">
    <source>
        <dbReference type="EMBL" id="CNT93233.1"/>
    </source>
</evidence>
<accession>A0A655C302</accession>
<name>A0A655C302_SALET</name>
<organism evidence="1 2">
    <name type="scientific">Salmonella enterica subsp. enterica serovar Bovismorbificans</name>
    <dbReference type="NCBI Taxonomy" id="58097"/>
    <lineage>
        <taxon>Bacteria</taxon>
        <taxon>Pseudomonadati</taxon>
        <taxon>Pseudomonadota</taxon>
        <taxon>Gammaproteobacteria</taxon>
        <taxon>Enterobacterales</taxon>
        <taxon>Enterobacteriaceae</taxon>
        <taxon>Salmonella</taxon>
    </lineage>
</organism>
<reference evidence="1 2" key="1">
    <citation type="submission" date="2015-03" db="EMBL/GenBank/DDBJ databases">
        <authorList>
            <consortium name="Pathogen Informatics"/>
        </authorList>
    </citation>
    <scope>NUCLEOTIDE SEQUENCE [LARGE SCALE GENOMIC DNA]</scope>
    <source>
        <strain evidence="1 2">3476</strain>
    </source>
</reference>
<dbReference type="EMBL" id="CQPC01000014">
    <property type="protein sequence ID" value="CNT93233.1"/>
    <property type="molecule type" value="Genomic_DNA"/>
</dbReference>
<dbReference type="Proteomes" id="UP000039541">
    <property type="component" value="Unassembled WGS sequence"/>
</dbReference>
<dbReference type="AlphaFoldDB" id="A0A655C302"/>